<comment type="caution">
    <text evidence="3">The sequence shown here is derived from an EMBL/GenBank/DDBJ whole genome shotgun (WGS) entry which is preliminary data.</text>
</comment>
<dbReference type="PANTHER" id="PTHR10775:SF185">
    <property type="entry name" value="OS08G0208400 PROTEIN"/>
    <property type="match status" value="1"/>
</dbReference>
<gene>
    <name evidence="3" type="ORF">QVD17_18751</name>
</gene>
<keyword evidence="4" id="KW-1185">Reference proteome</keyword>
<reference evidence="3" key="1">
    <citation type="journal article" date="2023" name="bioRxiv">
        <title>Improved chromosome-level genome assembly for marigold (Tagetes erecta).</title>
        <authorList>
            <person name="Jiang F."/>
            <person name="Yuan L."/>
            <person name="Wang S."/>
            <person name="Wang H."/>
            <person name="Xu D."/>
            <person name="Wang A."/>
            <person name="Fan W."/>
        </authorList>
    </citation>
    <scope>NUCLEOTIDE SEQUENCE</scope>
    <source>
        <strain evidence="3">WSJ</strain>
        <tissue evidence="3">Leaf</tissue>
    </source>
</reference>
<dbReference type="Pfam" id="PF13963">
    <property type="entry name" value="Transpos_assoc"/>
    <property type="match status" value="1"/>
</dbReference>
<protein>
    <recommendedName>
        <fullName evidence="2">Transposase-associated domain-containing protein</fullName>
    </recommendedName>
</protein>
<feature type="domain" description="Transposase-associated" evidence="2">
    <location>
        <begin position="5"/>
        <end position="80"/>
    </location>
</feature>
<dbReference type="InterPro" id="IPR004242">
    <property type="entry name" value="Transposase_21"/>
</dbReference>
<dbReference type="InterPro" id="IPR029480">
    <property type="entry name" value="Transpos_assoc"/>
</dbReference>
<name>A0AAD8KIH7_TARER</name>
<evidence type="ECO:0000259" key="2">
    <source>
        <dbReference type="Pfam" id="PF13963"/>
    </source>
</evidence>
<evidence type="ECO:0000313" key="4">
    <source>
        <dbReference type="Proteomes" id="UP001229421"/>
    </source>
</evidence>
<organism evidence="3 4">
    <name type="scientific">Tagetes erecta</name>
    <name type="common">African marigold</name>
    <dbReference type="NCBI Taxonomy" id="13708"/>
    <lineage>
        <taxon>Eukaryota</taxon>
        <taxon>Viridiplantae</taxon>
        <taxon>Streptophyta</taxon>
        <taxon>Embryophyta</taxon>
        <taxon>Tracheophyta</taxon>
        <taxon>Spermatophyta</taxon>
        <taxon>Magnoliopsida</taxon>
        <taxon>eudicotyledons</taxon>
        <taxon>Gunneridae</taxon>
        <taxon>Pentapetalae</taxon>
        <taxon>asterids</taxon>
        <taxon>campanulids</taxon>
        <taxon>Asterales</taxon>
        <taxon>Asteraceae</taxon>
        <taxon>Asteroideae</taxon>
        <taxon>Heliantheae alliance</taxon>
        <taxon>Tageteae</taxon>
        <taxon>Tagetes</taxon>
    </lineage>
</organism>
<dbReference type="AlphaFoldDB" id="A0AAD8KIH7"/>
<evidence type="ECO:0000313" key="3">
    <source>
        <dbReference type="EMBL" id="KAK1423448.1"/>
    </source>
</evidence>
<feature type="compositionally biased region" description="Polar residues" evidence="1">
    <location>
        <begin position="521"/>
        <end position="532"/>
    </location>
</feature>
<feature type="compositionally biased region" description="Basic residues" evidence="1">
    <location>
        <begin position="503"/>
        <end position="516"/>
    </location>
</feature>
<proteinExistence type="predicted"/>
<feature type="region of interest" description="Disordered" evidence="1">
    <location>
        <begin position="499"/>
        <end position="532"/>
    </location>
</feature>
<sequence>MTIDKTWITERDRRSFVFKNGLYNFIEIAKNHLNNEGKTRCPCKRCANSIRSLQDLSTIYNHIYDVGFRESYTVWVHHGEEYSNDPEIESLFAPNTCTIEQNTNEMFDALDDVMAEQNTNEETTAQERIGLESDYDALFKELNTELYPGCSWMSSLNFLAKLMHIKVINKWTNSSFDQLLELLKVALPKENKIPTSHYEAKKKLKKIGLGYESIHACINDCALFYKENELMQNCPVCNESRWVDKNTKGKKVPQKVLRYFPLTDRLRRRYSSRFTAKDMIWHNTGRSTDGIMRHPVDGKAWQEFDKRHHEFAKEPRNVCLGLAADGFNPFGNLSQTYSMWPVVLTTYNTPPWLCMKESSFMLTLLIPGPKSPGKDIDVFLRPLVDELKELWTEGVQVRDASTDTVFTMHAALLWTINDYPARSSLSGWSGQGYKACPTCNVDTPSCPVTSKIAFVGHRRFLSKNHKWREDLMFNGKKESRVPPRPLSNAQILKQLLSLPNRVPGKHPSHGGVKRKRAASELNWTKQSVLHQS</sequence>
<dbReference type="PANTHER" id="PTHR10775">
    <property type="entry name" value="OS08G0208400 PROTEIN"/>
    <property type="match status" value="1"/>
</dbReference>
<accession>A0AAD8KIH7</accession>
<evidence type="ECO:0000256" key="1">
    <source>
        <dbReference type="SAM" id="MobiDB-lite"/>
    </source>
</evidence>
<dbReference type="Proteomes" id="UP001229421">
    <property type="component" value="Unassembled WGS sequence"/>
</dbReference>
<dbReference type="Pfam" id="PF02992">
    <property type="entry name" value="Transposase_21"/>
    <property type="match status" value="1"/>
</dbReference>
<dbReference type="EMBL" id="JAUHHV010000005">
    <property type="protein sequence ID" value="KAK1423448.1"/>
    <property type="molecule type" value="Genomic_DNA"/>
</dbReference>